<dbReference type="GO" id="GO:0030148">
    <property type="term" value="P:sphingolipid biosynthetic process"/>
    <property type="evidence" value="ECO:0007669"/>
    <property type="project" value="TreeGrafter"/>
</dbReference>
<feature type="region of interest" description="Disordered" evidence="13">
    <location>
        <begin position="183"/>
        <end position="207"/>
    </location>
</feature>
<evidence type="ECO:0000256" key="4">
    <source>
        <dbReference type="ARBA" id="ARBA00022679"/>
    </source>
</evidence>
<keyword evidence="7 12" id="KW-1133">Transmembrane helix</keyword>
<organism evidence="14">
    <name type="scientific">Cladocopium goreaui</name>
    <dbReference type="NCBI Taxonomy" id="2562237"/>
    <lineage>
        <taxon>Eukaryota</taxon>
        <taxon>Sar</taxon>
        <taxon>Alveolata</taxon>
        <taxon>Dinophyceae</taxon>
        <taxon>Suessiales</taxon>
        <taxon>Symbiodiniaceae</taxon>
        <taxon>Cladocopium</taxon>
    </lineage>
</organism>
<evidence type="ECO:0000256" key="1">
    <source>
        <dbReference type="ARBA" id="ARBA00004141"/>
    </source>
</evidence>
<dbReference type="GO" id="GO:0042761">
    <property type="term" value="P:very long-chain fatty acid biosynthetic process"/>
    <property type="evidence" value="ECO:0007669"/>
    <property type="project" value="TreeGrafter"/>
</dbReference>
<dbReference type="InterPro" id="IPR002076">
    <property type="entry name" value="ELO_fam"/>
</dbReference>
<evidence type="ECO:0000256" key="2">
    <source>
        <dbReference type="ARBA" id="ARBA00007263"/>
    </source>
</evidence>
<keyword evidence="5 12" id="KW-0812">Transmembrane</keyword>
<dbReference type="GO" id="GO:0034625">
    <property type="term" value="P:fatty acid elongation, monounsaturated fatty acid"/>
    <property type="evidence" value="ECO:0007669"/>
    <property type="project" value="TreeGrafter"/>
</dbReference>
<evidence type="ECO:0000256" key="9">
    <source>
        <dbReference type="ARBA" id="ARBA00023136"/>
    </source>
</evidence>
<dbReference type="Proteomes" id="UP001152797">
    <property type="component" value="Unassembled WGS sequence"/>
</dbReference>
<keyword evidence="8 12" id="KW-0443">Lipid metabolism</keyword>
<dbReference type="EMBL" id="CAMXCT010006690">
    <property type="protein sequence ID" value="CAI4018378.1"/>
    <property type="molecule type" value="Genomic_DNA"/>
</dbReference>
<dbReference type="SUPFAM" id="SSF53474">
    <property type="entry name" value="alpha/beta-Hydrolases"/>
    <property type="match status" value="1"/>
</dbReference>
<feature type="transmembrane region" description="Helical" evidence="12">
    <location>
        <begin position="149"/>
        <end position="168"/>
    </location>
</feature>
<evidence type="ECO:0000313" key="15">
    <source>
        <dbReference type="EMBL" id="CAL4805690.1"/>
    </source>
</evidence>
<evidence type="ECO:0000256" key="3">
    <source>
        <dbReference type="ARBA" id="ARBA00022516"/>
    </source>
</evidence>
<dbReference type="PANTHER" id="PTHR11157">
    <property type="entry name" value="FATTY ACID ACYL TRANSFERASE-RELATED"/>
    <property type="match status" value="1"/>
</dbReference>
<comment type="catalytic activity">
    <reaction evidence="11">
        <text>a very-long-chain acyl-CoA + malonyl-CoA + H(+) = a very-long-chain 3-oxoacyl-CoA + CO2 + CoA</text>
        <dbReference type="Rhea" id="RHEA:32727"/>
        <dbReference type="ChEBI" id="CHEBI:15378"/>
        <dbReference type="ChEBI" id="CHEBI:16526"/>
        <dbReference type="ChEBI" id="CHEBI:57287"/>
        <dbReference type="ChEBI" id="CHEBI:57384"/>
        <dbReference type="ChEBI" id="CHEBI:90725"/>
        <dbReference type="ChEBI" id="CHEBI:90736"/>
        <dbReference type="EC" id="2.3.1.199"/>
    </reaction>
</comment>
<evidence type="ECO:0000256" key="10">
    <source>
        <dbReference type="ARBA" id="ARBA00023160"/>
    </source>
</evidence>
<protein>
    <recommendedName>
        <fullName evidence="12">Elongation of fatty acids protein</fullName>
        <ecNumber evidence="12">2.3.1.-</ecNumber>
    </recommendedName>
</protein>
<dbReference type="AlphaFoldDB" id="A0A9P1GP13"/>
<feature type="transmembrane region" description="Helical" evidence="12">
    <location>
        <begin position="48"/>
        <end position="70"/>
    </location>
</feature>
<dbReference type="Pfam" id="PF01151">
    <property type="entry name" value="ELO"/>
    <property type="match status" value="1"/>
</dbReference>
<comment type="caution">
    <text evidence="14">The sequence shown here is derived from an EMBL/GenBank/DDBJ whole genome shotgun (WGS) entry which is preliminary data.</text>
</comment>
<dbReference type="GO" id="GO:0034626">
    <property type="term" value="P:fatty acid elongation, polyunsaturated fatty acid"/>
    <property type="evidence" value="ECO:0007669"/>
    <property type="project" value="TreeGrafter"/>
</dbReference>
<evidence type="ECO:0000313" key="14">
    <source>
        <dbReference type="EMBL" id="CAI4018378.1"/>
    </source>
</evidence>
<dbReference type="GO" id="GO:0019367">
    <property type="term" value="P:fatty acid elongation, saturated fatty acid"/>
    <property type="evidence" value="ECO:0007669"/>
    <property type="project" value="TreeGrafter"/>
</dbReference>
<dbReference type="OrthoDB" id="434092at2759"/>
<comment type="caution">
    <text evidence="12">Lacks conserved residue(s) required for the propagation of feature annotation.</text>
</comment>
<feature type="compositionally biased region" description="Basic and acidic residues" evidence="13">
    <location>
        <begin position="186"/>
        <end position="199"/>
    </location>
</feature>
<dbReference type="EMBL" id="CAMXCT030006690">
    <property type="protein sequence ID" value="CAL4805690.1"/>
    <property type="molecule type" value="Genomic_DNA"/>
</dbReference>
<evidence type="ECO:0000256" key="5">
    <source>
        <dbReference type="ARBA" id="ARBA00022692"/>
    </source>
</evidence>
<evidence type="ECO:0000256" key="11">
    <source>
        <dbReference type="ARBA" id="ARBA00047375"/>
    </source>
</evidence>
<keyword evidence="9 12" id="KW-0472">Membrane</keyword>
<feature type="transmembrane region" description="Helical" evidence="12">
    <location>
        <begin position="20"/>
        <end position="36"/>
    </location>
</feature>
<keyword evidence="4 12" id="KW-0808">Transferase</keyword>
<gene>
    <name evidence="14" type="ORF">C1SCF055_LOCUS42951</name>
</gene>
<dbReference type="EC" id="2.3.1.-" evidence="12"/>
<proteinExistence type="inferred from homology"/>
<dbReference type="EMBL" id="CAMXCT020006690">
    <property type="protein sequence ID" value="CAL1171753.1"/>
    <property type="molecule type" value="Genomic_DNA"/>
</dbReference>
<evidence type="ECO:0000256" key="12">
    <source>
        <dbReference type="RuleBase" id="RU361115"/>
    </source>
</evidence>
<comment type="catalytic activity">
    <reaction evidence="12">
        <text>an acyl-CoA + malonyl-CoA + H(+) = a 3-oxoacyl-CoA + CO2 + CoA</text>
        <dbReference type="Rhea" id="RHEA:50252"/>
        <dbReference type="ChEBI" id="CHEBI:15378"/>
        <dbReference type="ChEBI" id="CHEBI:16526"/>
        <dbReference type="ChEBI" id="CHEBI:57287"/>
        <dbReference type="ChEBI" id="CHEBI:57384"/>
        <dbReference type="ChEBI" id="CHEBI:58342"/>
        <dbReference type="ChEBI" id="CHEBI:90726"/>
    </reaction>
    <physiologicalReaction direction="left-to-right" evidence="12">
        <dbReference type="Rhea" id="RHEA:50253"/>
    </physiologicalReaction>
</comment>
<comment type="subcellular location">
    <subcellularLocation>
        <location evidence="1">Membrane</location>
        <topology evidence="1">Multi-pass membrane protein</topology>
    </subcellularLocation>
</comment>
<evidence type="ECO:0000256" key="8">
    <source>
        <dbReference type="ARBA" id="ARBA00023098"/>
    </source>
</evidence>
<accession>A0A9P1GP13</accession>
<dbReference type="GO" id="GO:0009922">
    <property type="term" value="F:fatty acid elongase activity"/>
    <property type="evidence" value="ECO:0007669"/>
    <property type="project" value="UniProtKB-EC"/>
</dbReference>
<sequence length="678" mass="76985">MYYDFDWKNAPLSSRSSPVVTGVLYLLMVFILPRYVPMGGYKLERLLVVHNFILSAMSLVMCVGCAWEMFERVRHENADWMFCEDPATPARGPLYFWSYAFYVSKYYELIDTLLAILRSSRPPHFGLHVYHHALVPVMVWNWLEYRMNLQHIGLLWNTFVHVVMYAYYGFKAMEKLGHTTPNSAIPDERGIRGDGHEDDVGAESRAMKDESISDFTCSIQHFRCEALMKLHLEFHRAQRTDSNISGLCAFVALLFLPRCMGDADQLPGGFKSWFVLSGYPVLSAFGVQKRYLLDIAASEVTTDATFRYKSFTWRTSAGNRHPYEYIIAQQPAGGGTARDALTAVEENLPSPASGWTLVLIPSVSLVCSGKEEMRPLATLLSQRGHRCYILEWPGWTQDVQTNWALEHCKPECLAEEYQDFWCQALDHVAQQELLLAKGSQEREEAAEKAPQLCVVAANSSAIYGLRALEALTAWEPEQDGAAKAFELYKSVVMVAPSWKAPPPSGWFLSRLERDRAAYWMGAFLHSDTRLGRLYRNSHFSPQNLRRYFSHAGTPDEERLFQLASWFFQRPRPYAQTDAMVTYGFLDPAGVESVDSLVAEIKAHLLRLKILLLLPADSKSRKPQSQAQDLWDALKDQGSHGVLEHRELSSTSSLPHELATSAVQFAVDQWLQQSTVDRS</sequence>
<evidence type="ECO:0000256" key="13">
    <source>
        <dbReference type="SAM" id="MobiDB-lite"/>
    </source>
</evidence>
<reference evidence="15 16" key="2">
    <citation type="submission" date="2024-05" db="EMBL/GenBank/DDBJ databases">
        <authorList>
            <person name="Chen Y."/>
            <person name="Shah S."/>
            <person name="Dougan E. K."/>
            <person name="Thang M."/>
            <person name="Chan C."/>
        </authorList>
    </citation>
    <scope>NUCLEOTIDE SEQUENCE [LARGE SCALE GENOMIC DNA]</scope>
</reference>
<keyword evidence="3 12" id="KW-0444">Lipid biosynthesis</keyword>
<evidence type="ECO:0000256" key="7">
    <source>
        <dbReference type="ARBA" id="ARBA00022989"/>
    </source>
</evidence>
<reference evidence="14" key="1">
    <citation type="submission" date="2022-10" db="EMBL/GenBank/DDBJ databases">
        <authorList>
            <person name="Chen Y."/>
            <person name="Dougan E. K."/>
            <person name="Chan C."/>
            <person name="Rhodes N."/>
            <person name="Thang M."/>
        </authorList>
    </citation>
    <scope>NUCLEOTIDE SEQUENCE</scope>
</reference>
<dbReference type="InterPro" id="IPR029058">
    <property type="entry name" value="AB_hydrolase_fold"/>
</dbReference>
<keyword evidence="6 12" id="KW-0276">Fatty acid metabolism</keyword>
<comment type="similarity">
    <text evidence="2 12">Belongs to the ELO family.</text>
</comment>
<dbReference type="PANTHER" id="PTHR11157:SF134">
    <property type="entry name" value="ELONGATION OF FATTY ACIDS PROTEIN 1-RELATED"/>
    <property type="match status" value="1"/>
</dbReference>
<keyword evidence="16" id="KW-1185">Reference proteome</keyword>
<name>A0A9P1GP13_9DINO</name>
<evidence type="ECO:0000256" key="6">
    <source>
        <dbReference type="ARBA" id="ARBA00022832"/>
    </source>
</evidence>
<dbReference type="GO" id="GO:0005789">
    <property type="term" value="C:endoplasmic reticulum membrane"/>
    <property type="evidence" value="ECO:0007669"/>
    <property type="project" value="TreeGrafter"/>
</dbReference>
<evidence type="ECO:0000313" key="16">
    <source>
        <dbReference type="Proteomes" id="UP001152797"/>
    </source>
</evidence>
<keyword evidence="10 12" id="KW-0275">Fatty acid biosynthesis</keyword>